<dbReference type="EMBL" id="JBFCZG010000002">
    <property type="protein sequence ID" value="KAL3426466.1"/>
    <property type="molecule type" value="Genomic_DNA"/>
</dbReference>
<keyword evidence="4" id="KW-1133">Transmembrane helix</keyword>
<evidence type="ECO:0000256" key="2">
    <source>
        <dbReference type="ARBA" id="ARBA00023134"/>
    </source>
</evidence>
<dbReference type="Gene3D" id="3.40.50.300">
    <property type="entry name" value="P-loop containing nucleotide triphosphate hydrolases"/>
    <property type="match status" value="1"/>
</dbReference>
<feature type="compositionally biased region" description="Polar residues" evidence="3">
    <location>
        <begin position="1"/>
        <end position="15"/>
    </location>
</feature>
<evidence type="ECO:0000259" key="5">
    <source>
        <dbReference type="PROSITE" id="PS51718"/>
    </source>
</evidence>
<keyword evidence="1" id="KW-0547">Nucleotide-binding</keyword>
<evidence type="ECO:0000313" key="7">
    <source>
        <dbReference type="Proteomes" id="UP001629113"/>
    </source>
</evidence>
<dbReference type="Pfam" id="PF13632">
    <property type="entry name" value="Glyco_trans_2_3"/>
    <property type="match status" value="1"/>
</dbReference>
<dbReference type="PANTHER" id="PTHR35408">
    <property type="entry name" value="CHROMOSOME 15, WHOLE GENOME SHOTGUN SEQUENCE"/>
    <property type="match status" value="1"/>
</dbReference>
<dbReference type="PANTHER" id="PTHR35408:SF3">
    <property type="entry name" value="GLYCOSYLTRANSFERASE 2-LIKE DOMAIN-CONTAINING PROTEIN"/>
    <property type="match status" value="1"/>
</dbReference>
<dbReference type="InterPro" id="IPR000375">
    <property type="entry name" value="Dynamin_stalk"/>
</dbReference>
<evidence type="ECO:0000256" key="3">
    <source>
        <dbReference type="SAM" id="MobiDB-lite"/>
    </source>
</evidence>
<keyword evidence="4" id="KW-0812">Transmembrane</keyword>
<feature type="transmembrane region" description="Helical" evidence="4">
    <location>
        <begin position="1093"/>
        <end position="1114"/>
    </location>
</feature>
<keyword evidence="7" id="KW-1185">Reference proteome</keyword>
<feature type="transmembrane region" description="Helical" evidence="4">
    <location>
        <begin position="967"/>
        <end position="988"/>
    </location>
</feature>
<feature type="transmembrane region" description="Helical" evidence="4">
    <location>
        <begin position="1063"/>
        <end position="1081"/>
    </location>
</feature>
<dbReference type="PRINTS" id="PR00195">
    <property type="entry name" value="DYNAMIN"/>
</dbReference>
<dbReference type="SUPFAM" id="SSF53448">
    <property type="entry name" value="Nucleotide-diphospho-sugar transferases"/>
    <property type="match status" value="1"/>
</dbReference>
<dbReference type="InterPro" id="IPR045063">
    <property type="entry name" value="Dynamin_N"/>
</dbReference>
<dbReference type="InterPro" id="IPR027417">
    <property type="entry name" value="P-loop_NTPase"/>
</dbReference>
<dbReference type="Pfam" id="PF00350">
    <property type="entry name" value="Dynamin_N"/>
    <property type="match status" value="1"/>
</dbReference>
<dbReference type="InterPro" id="IPR029044">
    <property type="entry name" value="Nucleotide-diphossugar_trans"/>
</dbReference>
<dbReference type="SUPFAM" id="SSF52540">
    <property type="entry name" value="P-loop containing nucleoside triphosphate hydrolases"/>
    <property type="match status" value="1"/>
</dbReference>
<feature type="compositionally biased region" description="Polar residues" evidence="3">
    <location>
        <begin position="40"/>
        <end position="67"/>
    </location>
</feature>
<reference evidence="6 7" key="1">
    <citation type="submission" date="2024-06" db="EMBL/GenBank/DDBJ databases">
        <title>Complete genome of Phlyctema vagabunda strain 19-DSS-EL-015.</title>
        <authorList>
            <person name="Fiorenzani C."/>
        </authorList>
    </citation>
    <scope>NUCLEOTIDE SEQUENCE [LARGE SCALE GENOMIC DNA]</scope>
    <source>
        <strain evidence="6 7">19-DSS-EL-015</strain>
    </source>
</reference>
<dbReference type="PROSITE" id="PS51718">
    <property type="entry name" value="G_DYNAMIN_2"/>
    <property type="match status" value="1"/>
</dbReference>
<dbReference type="InterPro" id="IPR001173">
    <property type="entry name" value="Glyco_trans_2-like"/>
</dbReference>
<organism evidence="6 7">
    <name type="scientific">Phlyctema vagabunda</name>
    <dbReference type="NCBI Taxonomy" id="108571"/>
    <lineage>
        <taxon>Eukaryota</taxon>
        <taxon>Fungi</taxon>
        <taxon>Dikarya</taxon>
        <taxon>Ascomycota</taxon>
        <taxon>Pezizomycotina</taxon>
        <taxon>Leotiomycetes</taxon>
        <taxon>Helotiales</taxon>
        <taxon>Dermateaceae</taxon>
        <taxon>Phlyctema</taxon>
    </lineage>
</organism>
<feature type="transmembrane region" description="Helical" evidence="4">
    <location>
        <begin position="1008"/>
        <end position="1032"/>
    </location>
</feature>
<evidence type="ECO:0000256" key="1">
    <source>
        <dbReference type="ARBA" id="ARBA00022741"/>
    </source>
</evidence>
<accession>A0ABR4PT11</accession>
<protein>
    <recommendedName>
        <fullName evidence="5">Dynamin-type G domain-containing protein</fullName>
    </recommendedName>
</protein>
<comment type="caution">
    <text evidence="6">The sequence shown here is derived from an EMBL/GenBank/DDBJ whole genome shotgun (WGS) entry which is preliminary data.</text>
</comment>
<sequence>MSSPGNKESMSGNSKRSSDQIDPLRILPRNSPNKRPFPETWSQLSPVQVPTPYRTRNPNGLSSSSISPLVRRRQSSTWSNSTRHGSIDWTRDSPDGRFGLERHSIVTSEHERVLKSAEKLTEHASPIKIIVAGTQSSGKSSLLEGLTGLSFPINQMGCTRLPVEIILRHEPNAFPSVQASRISHSAVGEVGMTETIIEKTHFLSKDAFDTQGFRALFDKAAQSLGALDWDALLRFSDDTFRVEISGPEYEDLYVVDLPGLFDNTALYQTEKDSQIVHALSRRYMDEENNIILVVVDATNIKSDKTEKLLRMARSADPTGIRTVGVITKLDLLLENEIANVASLARNEVVNLQNGWFVVKNRSRKEVARAMPWKQRNMNEATYLLSYPWNTLDTSRVGTPALKLYLSELVAYQSRLNLVELAKGFTSLAAQAQLALEDHQIESKTSEKVLELKNWDFDINKRGITSVGEISSDEIDLEANIEKKRPIKLLSCTMVAMTLFCTLTLLALGARAISNQITIDGSWIRMAFITIIPLQFFIALFFVHSAVQDLMQVFGPVSQMTQNSKFYSALTTARLNPRHGALPHVTIQCPVYKEGLKGVIIPTVDSLEAAMETYRKQGGTVSLFYNDDGMQAISPEEAQERREYYAKHDIGWVARPNHNANPKEGQLRFIRKGKFKKASNMNYALRTSIRVEQKLVQIERDSDWDDTLEDKAYQNCLSEVLDEDGGRTWAGGNIRIGDYILIVDSDTRVPSDCLLDAVSEMEACPRVGIIQFSCGVMNVTTSYFERGITFFTNLVYTAIRYAVAAGDVSPFVGHNAIIRWSAIQETSFLDEEGEEKFWSESHVSEDFDLALRMQTDGYVVRLAAWAGDGFKEGVSLTVYDELARWEKYAYGCNEMVFHPIKYWLVRGPFTPLIKKFATSSMPIGSKVTISAYICTYYAIGYSWFASVMNYVLLLVWSGYLDHYYVDSFKVYFATICVFGAAGNLALAVLRYRVENRSFISTFIENLKWVVFMGVFLGGISIHVSQAILCHLFSIDMTWGATSKEAEDTSFFIELPRIMKQFRNCFIFCIVLIAMLICGAYVVPPLWQVRWFTAIWPLVTIIAGHLFLPLVLNPALMMFTF</sequence>
<evidence type="ECO:0000256" key="4">
    <source>
        <dbReference type="SAM" id="Phobius"/>
    </source>
</evidence>
<name>A0ABR4PT11_9HELO</name>
<dbReference type="InterPro" id="IPR022812">
    <property type="entry name" value="Dynamin"/>
</dbReference>
<feature type="transmembrane region" description="Helical" evidence="4">
    <location>
        <begin position="935"/>
        <end position="955"/>
    </location>
</feature>
<feature type="compositionally biased region" description="Basic and acidic residues" evidence="3">
    <location>
        <begin position="85"/>
        <end position="94"/>
    </location>
</feature>
<gene>
    <name evidence="6" type="ORF">PVAG01_03257</name>
</gene>
<keyword evidence="4" id="KW-0472">Membrane</keyword>
<dbReference type="InterPro" id="IPR001401">
    <property type="entry name" value="Dynamin_GTPase"/>
</dbReference>
<feature type="domain" description="Dynamin-type G" evidence="5">
    <location>
        <begin position="123"/>
        <end position="419"/>
    </location>
</feature>
<dbReference type="InterPro" id="IPR030381">
    <property type="entry name" value="G_DYNAMIN_dom"/>
</dbReference>
<dbReference type="Gene3D" id="3.90.550.10">
    <property type="entry name" value="Spore Coat Polysaccharide Biosynthesis Protein SpsA, Chain A"/>
    <property type="match status" value="1"/>
</dbReference>
<feature type="compositionally biased region" description="Polar residues" evidence="3">
    <location>
        <begin position="75"/>
        <end position="84"/>
    </location>
</feature>
<proteinExistence type="predicted"/>
<feature type="transmembrane region" description="Helical" evidence="4">
    <location>
        <begin position="521"/>
        <end position="542"/>
    </location>
</feature>
<dbReference type="Proteomes" id="UP001629113">
    <property type="component" value="Unassembled WGS sequence"/>
</dbReference>
<keyword evidence="2" id="KW-0342">GTP-binding</keyword>
<feature type="transmembrane region" description="Helical" evidence="4">
    <location>
        <begin position="486"/>
        <end position="509"/>
    </location>
</feature>
<dbReference type="SMART" id="SM00053">
    <property type="entry name" value="DYNc"/>
    <property type="match status" value="1"/>
</dbReference>
<dbReference type="Pfam" id="PF01031">
    <property type="entry name" value="Dynamin_M"/>
    <property type="match status" value="1"/>
</dbReference>
<dbReference type="CDD" id="cd08771">
    <property type="entry name" value="DLP_1"/>
    <property type="match status" value="1"/>
</dbReference>
<evidence type="ECO:0000313" key="6">
    <source>
        <dbReference type="EMBL" id="KAL3426466.1"/>
    </source>
</evidence>
<feature type="region of interest" description="Disordered" evidence="3">
    <location>
        <begin position="1"/>
        <end position="94"/>
    </location>
</feature>